<dbReference type="EMBL" id="DYDO01000002">
    <property type="protein sequence ID" value="DBA30428.1"/>
    <property type="molecule type" value="Genomic_DNA"/>
</dbReference>
<dbReference type="PANTHER" id="PTHR14343:SF4">
    <property type="entry name" value="DUF4537 DOMAIN-CONTAINING PROTEIN"/>
    <property type="match status" value="1"/>
</dbReference>
<dbReference type="Proteomes" id="UP001181693">
    <property type="component" value="Unassembled WGS sequence"/>
</dbReference>
<gene>
    <name evidence="4" type="ORF">GDO54_006405</name>
</gene>
<comment type="caution">
    <text evidence="4">The sequence shown here is derived from an EMBL/GenBank/DDBJ whole genome shotgun (WGS) entry which is preliminary data.</text>
</comment>
<evidence type="ECO:0000313" key="5">
    <source>
        <dbReference type="Proteomes" id="UP001181693"/>
    </source>
</evidence>
<evidence type="ECO:0000256" key="2">
    <source>
        <dbReference type="SAM" id="MobiDB-lite"/>
    </source>
</evidence>
<feature type="domain" description="DUF4537" evidence="3">
    <location>
        <begin position="57"/>
        <end position="187"/>
    </location>
</feature>
<protein>
    <recommendedName>
        <fullName evidence="3">DUF4537 domain-containing protein</fullName>
    </recommendedName>
</protein>
<feature type="compositionally biased region" description="Basic and acidic residues" evidence="2">
    <location>
        <begin position="288"/>
        <end position="304"/>
    </location>
</feature>
<accession>A0AAV3B5P5</accession>
<keyword evidence="5" id="KW-1185">Reference proteome</keyword>
<organism evidence="4 5">
    <name type="scientific">Pyxicephalus adspersus</name>
    <name type="common">African bullfrog</name>
    <dbReference type="NCBI Taxonomy" id="30357"/>
    <lineage>
        <taxon>Eukaryota</taxon>
        <taxon>Metazoa</taxon>
        <taxon>Chordata</taxon>
        <taxon>Craniata</taxon>
        <taxon>Vertebrata</taxon>
        <taxon>Euteleostomi</taxon>
        <taxon>Amphibia</taxon>
        <taxon>Batrachia</taxon>
        <taxon>Anura</taxon>
        <taxon>Neobatrachia</taxon>
        <taxon>Ranoidea</taxon>
        <taxon>Pyxicephalidae</taxon>
        <taxon>Pyxicephalinae</taxon>
        <taxon>Pyxicephalus</taxon>
    </lineage>
</organism>
<evidence type="ECO:0000259" key="3">
    <source>
        <dbReference type="Pfam" id="PF15057"/>
    </source>
</evidence>
<sequence length="618" mass="71862">MSHCYRAPSPCTASTVLSSELRPPFTCSVTCRETPACSPSNSTQITRAPAALSLLRGARVLARRDRDGLYYMGHIACEVEGSPESFLVEFEKCRALKGKAQFRMQETPVCDIIHYEDARWRPLVSGDHVLAPLDTVMEQYGPGTILRGAENRERGLAFDSNGVLVTFWNGKTKQVPAGLSIWIPQELSDRITLELHIPLEARKKLMESCPGFPFMGSSYKHPQCQAKETTTKSASHNCLYCHSGPDVCQKCHVPEELWAALRNSLNHIHNMTLTKEKLAKKVDKKKNLKQDDSSKTINSKEKVKPQRKVIIERGGCQQPKQKEQVICNRDTQTEVVMGPEGRPIKYDIKTTDDDRMLSSYNTSTSRQNNMTHLQATLERINQAMKEDRKAMESALLEGRPRSAPLKLNYEAKAHSNQELRERKEAEKDKLWRIQEEERQKRREEKFKEMEEREVALQDSRWLRSEQRILLDLERRQNKEGLEAQQAEVRWAVAEERSRKKDEDMEREWKKEEDRMKNWRGLRQQREMAEVEKIQKLYEQEEKQKEMTRTKIAALQSQQEADLRDWHKHQQLQSGAKRSISNKLEQFYRQAEQQSQKDKDLQQYLKDHNLQMLRSAMVL</sequence>
<dbReference type="PANTHER" id="PTHR14343">
    <property type="entry name" value="VWFA DOMAIN-CONTAINING PROTEIN"/>
    <property type="match status" value="1"/>
</dbReference>
<dbReference type="InterPro" id="IPR032770">
    <property type="entry name" value="DUF4537"/>
</dbReference>
<evidence type="ECO:0000256" key="1">
    <source>
        <dbReference type="SAM" id="Coils"/>
    </source>
</evidence>
<reference evidence="4" key="1">
    <citation type="thesis" date="2020" institute="ProQuest LLC" country="789 East Eisenhower Parkway, Ann Arbor, MI, USA">
        <title>Comparative Genomics and Chromosome Evolution.</title>
        <authorList>
            <person name="Mudd A.B."/>
        </authorList>
    </citation>
    <scope>NUCLEOTIDE SEQUENCE</scope>
    <source>
        <strain evidence="4">1538</strain>
        <tissue evidence="4">Blood</tissue>
    </source>
</reference>
<feature type="coiled-coil region" evidence="1">
    <location>
        <begin position="377"/>
        <end position="453"/>
    </location>
</feature>
<feature type="region of interest" description="Disordered" evidence="2">
    <location>
        <begin position="281"/>
        <end position="305"/>
    </location>
</feature>
<feature type="coiled-coil region" evidence="1">
    <location>
        <begin position="523"/>
        <end position="557"/>
    </location>
</feature>
<proteinExistence type="predicted"/>
<evidence type="ECO:0000313" key="4">
    <source>
        <dbReference type="EMBL" id="DBA30428.1"/>
    </source>
</evidence>
<keyword evidence="1" id="KW-0175">Coiled coil</keyword>
<dbReference type="AlphaFoldDB" id="A0AAV3B5P5"/>
<name>A0AAV3B5P5_PYXAD</name>
<dbReference type="Pfam" id="PF15057">
    <property type="entry name" value="DUF4537"/>
    <property type="match status" value="1"/>
</dbReference>